<organism evidence="1 2">
    <name type="scientific">Clonorchis sinensis</name>
    <name type="common">Chinese liver fluke</name>
    <dbReference type="NCBI Taxonomy" id="79923"/>
    <lineage>
        <taxon>Eukaryota</taxon>
        <taxon>Metazoa</taxon>
        <taxon>Spiralia</taxon>
        <taxon>Lophotrochozoa</taxon>
        <taxon>Platyhelminthes</taxon>
        <taxon>Trematoda</taxon>
        <taxon>Digenea</taxon>
        <taxon>Opisthorchiida</taxon>
        <taxon>Opisthorchiata</taxon>
        <taxon>Opisthorchiidae</taxon>
        <taxon>Clonorchis</taxon>
    </lineage>
</organism>
<protein>
    <submittedName>
        <fullName evidence="1">Uncharacterized protein</fullName>
    </submittedName>
</protein>
<dbReference type="AlphaFoldDB" id="G7YM63"/>
<name>G7YM63_CLOSI</name>
<keyword evidence="2" id="KW-1185">Reference proteome</keyword>
<accession>G7YM63</accession>
<reference key="2">
    <citation type="submission" date="2011-10" db="EMBL/GenBank/DDBJ databases">
        <title>The genome and transcriptome sequence of Clonorchis sinensis provide insights into the carcinogenic liver fluke.</title>
        <authorList>
            <person name="Wang X."/>
            <person name="Huang Y."/>
            <person name="Chen W."/>
            <person name="Liu H."/>
            <person name="Guo L."/>
            <person name="Chen Y."/>
            <person name="Luo F."/>
            <person name="Zhou W."/>
            <person name="Sun J."/>
            <person name="Mao Q."/>
            <person name="Liang P."/>
            <person name="Zhou C."/>
            <person name="Tian Y."/>
            <person name="Men J."/>
            <person name="Lv X."/>
            <person name="Huang L."/>
            <person name="Zhou J."/>
            <person name="Hu Y."/>
            <person name="Li R."/>
            <person name="Zhang F."/>
            <person name="Lei H."/>
            <person name="Li X."/>
            <person name="Hu X."/>
            <person name="Liang C."/>
            <person name="Xu J."/>
            <person name="Wu Z."/>
            <person name="Yu X."/>
        </authorList>
    </citation>
    <scope>NUCLEOTIDE SEQUENCE</scope>
    <source>
        <strain>Henan</strain>
    </source>
</reference>
<dbReference type="EMBL" id="DF143696">
    <property type="protein sequence ID" value="GAA54044.1"/>
    <property type="molecule type" value="Genomic_DNA"/>
</dbReference>
<proteinExistence type="predicted"/>
<evidence type="ECO:0000313" key="2">
    <source>
        <dbReference type="Proteomes" id="UP000008909"/>
    </source>
</evidence>
<sequence length="301" mass="35272">MKRNSYAKTVAEDWRKYELEKYAPKVNRLTEHGRLYVISGEKLKLPTGTFDWNSFMQLRRALTTALDREHPDWHLQAMRTLCKDAQPVLDDPVHVKLVQTAHFIKLVQSTHAVDLYKHECQTNADVLMINWIPLLRFECCAEIPLDQGNLVCTAHPVTTVDLKKSEYINDVWLLRCVVFTYESQKTMQCRVETIQYNNGILRILWISGSFHVRSYHLLRIGTKTEVPKFHRKLFSKIQNGMKVSVDRKTENLRLSIRRPQPAHNKIIPVFKEGIRMPYENHCDIRLLAVTSKMLSDLIFRD</sequence>
<gene>
    <name evidence="1" type="ORF">CLF_111972</name>
</gene>
<reference evidence="1" key="1">
    <citation type="journal article" date="2011" name="Genome Biol.">
        <title>The draft genome of the carcinogenic human liver fluke Clonorchis sinensis.</title>
        <authorList>
            <person name="Wang X."/>
            <person name="Chen W."/>
            <person name="Huang Y."/>
            <person name="Sun J."/>
            <person name="Men J."/>
            <person name="Liu H."/>
            <person name="Luo F."/>
            <person name="Guo L."/>
            <person name="Lv X."/>
            <person name="Deng C."/>
            <person name="Zhou C."/>
            <person name="Fan Y."/>
            <person name="Li X."/>
            <person name="Huang L."/>
            <person name="Hu Y."/>
            <person name="Liang C."/>
            <person name="Hu X."/>
            <person name="Xu J."/>
            <person name="Yu X."/>
        </authorList>
    </citation>
    <scope>NUCLEOTIDE SEQUENCE [LARGE SCALE GENOMIC DNA]</scope>
    <source>
        <strain evidence="1">Henan</strain>
    </source>
</reference>
<evidence type="ECO:0000313" key="1">
    <source>
        <dbReference type="EMBL" id="GAA54044.1"/>
    </source>
</evidence>
<dbReference type="Proteomes" id="UP000008909">
    <property type="component" value="Unassembled WGS sequence"/>
</dbReference>